<dbReference type="GO" id="GO:0005737">
    <property type="term" value="C:cytoplasm"/>
    <property type="evidence" value="ECO:0007669"/>
    <property type="project" value="UniProtKB-SubCell"/>
</dbReference>
<dbReference type="InterPro" id="IPR001881">
    <property type="entry name" value="EGF-like_Ca-bd_dom"/>
</dbReference>
<feature type="domain" description="EGF-like" evidence="13">
    <location>
        <begin position="131"/>
        <end position="167"/>
    </location>
</feature>
<feature type="disulfide bond" evidence="11">
    <location>
        <begin position="157"/>
        <end position="166"/>
    </location>
</feature>
<keyword evidence="4" id="KW-0964">Secreted</keyword>
<keyword evidence="10" id="KW-0325">Glycoprotein</keyword>
<dbReference type="AlphaFoldDB" id="A0A6J8A4E0"/>
<dbReference type="CDD" id="cd00054">
    <property type="entry name" value="EGF_CA"/>
    <property type="match status" value="1"/>
</dbReference>
<comment type="subcellular location">
    <subcellularLocation>
        <location evidence="1">Cytoplasm</location>
    </subcellularLocation>
    <subcellularLocation>
        <location evidence="2">Secreted</location>
    </subcellularLocation>
</comment>
<dbReference type="Gene3D" id="2.10.25.10">
    <property type="entry name" value="Laminin"/>
    <property type="match status" value="2"/>
</dbReference>
<keyword evidence="9 11" id="KW-1015">Disulfide bond</keyword>
<evidence type="ECO:0000313" key="15">
    <source>
        <dbReference type="Proteomes" id="UP000507470"/>
    </source>
</evidence>
<dbReference type="PANTHER" id="PTHR24033">
    <property type="entry name" value="EGF-LIKE DOMAIN-CONTAINING PROTEIN"/>
    <property type="match status" value="1"/>
</dbReference>
<keyword evidence="6 12" id="KW-0732">Signal</keyword>
<evidence type="ECO:0000256" key="9">
    <source>
        <dbReference type="ARBA" id="ARBA00023157"/>
    </source>
</evidence>
<accession>A0A6J8A4E0</accession>
<dbReference type="OrthoDB" id="6048481at2759"/>
<comment type="caution">
    <text evidence="11">Lacks conserved residue(s) required for the propagation of feature annotation.</text>
</comment>
<evidence type="ECO:0000256" key="7">
    <source>
        <dbReference type="ARBA" id="ARBA00022737"/>
    </source>
</evidence>
<dbReference type="InterPro" id="IPR051830">
    <property type="entry name" value="NOTCH_homolog"/>
</dbReference>
<dbReference type="PROSITE" id="PS50026">
    <property type="entry name" value="EGF_3"/>
    <property type="match status" value="2"/>
</dbReference>
<keyword evidence="5 11" id="KW-0245">EGF-like domain</keyword>
<evidence type="ECO:0000259" key="13">
    <source>
        <dbReference type="PROSITE" id="PS50026"/>
    </source>
</evidence>
<feature type="domain" description="EGF-like" evidence="13">
    <location>
        <begin position="168"/>
        <end position="203"/>
    </location>
</feature>
<keyword evidence="3" id="KW-0963">Cytoplasm</keyword>
<dbReference type="PROSITE" id="PS01186">
    <property type="entry name" value="EGF_2"/>
    <property type="match status" value="2"/>
</dbReference>
<dbReference type="EMBL" id="CACVKT020000733">
    <property type="protein sequence ID" value="CAC5362197.1"/>
    <property type="molecule type" value="Genomic_DNA"/>
</dbReference>
<feature type="signal peptide" evidence="12">
    <location>
        <begin position="1"/>
        <end position="20"/>
    </location>
</feature>
<evidence type="ECO:0000256" key="10">
    <source>
        <dbReference type="ARBA" id="ARBA00023180"/>
    </source>
</evidence>
<dbReference type="PROSITE" id="PS00010">
    <property type="entry name" value="ASX_HYDROXYL"/>
    <property type="match status" value="1"/>
</dbReference>
<gene>
    <name evidence="14" type="ORF">MCOR_4038</name>
</gene>
<evidence type="ECO:0000256" key="11">
    <source>
        <dbReference type="PROSITE-ProRule" id="PRU00076"/>
    </source>
</evidence>
<feature type="disulfide bond" evidence="11">
    <location>
        <begin position="193"/>
        <end position="202"/>
    </location>
</feature>
<dbReference type="SUPFAM" id="SSF57196">
    <property type="entry name" value="EGF/Laminin"/>
    <property type="match status" value="2"/>
</dbReference>
<dbReference type="GO" id="GO:0005576">
    <property type="term" value="C:extracellular region"/>
    <property type="evidence" value="ECO:0007669"/>
    <property type="project" value="UniProtKB-SubCell"/>
</dbReference>
<dbReference type="FunFam" id="2.10.25.10:FF:000425">
    <property type="entry name" value="Eyes shut homolog"/>
    <property type="match status" value="1"/>
</dbReference>
<dbReference type="InterPro" id="IPR000152">
    <property type="entry name" value="EGF-type_Asp/Asn_hydroxyl_site"/>
</dbReference>
<dbReference type="PANTHER" id="PTHR24033:SF224">
    <property type="entry name" value="C-TYPE LECTIN"/>
    <property type="match status" value="1"/>
</dbReference>
<dbReference type="InterPro" id="IPR013032">
    <property type="entry name" value="EGF-like_CS"/>
</dbReference>
<dbReference type="GO" id="GO:0005509">
    <property type="term" value="F:calcium ion binding"/>
    <property type="evidence" value="ECO:0007669"/>
    <property type="project" value="InterPro"/>
</dbReference>
<dbReference type="Pfam" id="PF12661">
    <property type="entry name" value="hEGF"/>
    <property type="match status" value="1"/>
</dbReference>
<evidence type="ECO:0000256" key="5">
    <source>
        <dbReference type="ARBA" id="ARBA00022536"/>
    </source>
</evidence>
<organism evidence="14 15">
    <name type="scientific">Mytilus coruscus</name>
    <name type="common">Sea mussel</name>
    <dbReference type="NCBI Taxonomy" id="42192"/>
    <lineage>
        <taxon>Eukaryota</taxon>
        <taxon>Metazoa</taxon>
        <taxon>Spiralia</taxon>
        <taxon>Lophotrochozoa</taxon>
        <taxon>Mollusca</taxon>
        <taxon>Bivalvia</taxon>
        <taxon>Autobranchia</taxon>
        <taxon>Pteriomorphia</taxon>
        <taxon>Mytilida</taxon>
        <taxon>Mytiloidea</taxon>
        <taxon>Mytilidae</taxon>
        <taxon>Mytilinae</taxon>
        <taxon>Mytilus</taxon>
    </lineage>
</organism>
<keyword evidence="7" id="KW-0677">Repeat</keyword>
<evidence type="ECO:0000313" key="14">
    <source>
        <dbReference type="EMBL" id="CAC5362197.1"/>
    </source>
</evidence>
<reference evidence="14 15" key="1">
    <citation type="submission" date="2020-06" db="EMBL/GenBank/DDBJ databases">
        <authorList>
            <person name="Li R."/>
            <person name="Bekaert M."/>
        </authorList>
    </citation>
    <scope>NUCLEOTIDE SEQUENCE [LARGE SCALE GENOMIC DNA]</scope>
    <source>
        <strain evidence="15">wild</strain>
    </source>
</reference>
<dbReference type="PROSITE" id="PS00022">
    <property type="entry name" value="EGF_1"/>
    <property type="match status" value="2"/>
</dbReference>
<dbReference type="SMART" id="SM00179">
    <property type="entry name" value="EGF_CA"/>
    <property type="match status" value="2"/>
</dbReference>
<evidence type="ECO:0000256" key="1">
    <source>
        <dbReference type="ARBA" id="ARBA00004496"/>
    </source>
</evidence>
<dbReference type="InterPro" id="IPR000742">
    <property type="entry name" value="EGF"/>
</dbReference>
<sequence length="250" mass="27996">MLVKFSEFFISLLIINTSEGIRLNITGNSFTKNKYSDSQVILAYNNVGPLMCISDCMLYKECNAVNFNRHKLECELLTVSYPGDNSVHMDGAYFTELGGWKKDKDGCTPNPCEVGQKCIPAMYNHPICLEFDTPCDVNPCLNNGVCRNKVNDYRCICPDGYSGDHCEKTPCTNVNCNYGGSCVIDGSTWRCQCPAGYHGTYCERDPCYGVSSCNNGYCVVQGSTYICQCHSCWGNHNWYSLCTCKYFMQP</sequence>
<proteinExistence type="predicted"/>
<feature type="chain" id="PRO_5026842480" description="EGF-like domain-containing protein" evidence="12">
    <location>
        <begin position="21"/>
        <end position="250"/>
    </location>
</feature>
<protein>
    <recommendedName>
        <fullName evidence="13">EGF-like domain-containing protein</fullName>
    </recommendedName>
</protein>
<dbReference type="Proteomes" id="UP000507470">
    <property type="component" value="Unassembled WGS sequence"/>
</dbReference>
<name>A0A6J8A4E0_MYTCO</name>
<evidence type="ECO:0000256" key="2">
    <source>
        <dbReference type="ARBA" id="ARBA00004613"/>
    </source>
</evidence>
<dbReference type="SMART" id="SM00181">
    <property type="entry name" value="EGF"/>
    <property type="match status" value="3"/>
</dbReference>
<evidence type="ECO:0000256" key="12">
    <source>
        <dbReference type="SAM" id="SignalP"/>
    </source>
</evidence>
<evidence type="ECO:0000256" key="3">
    <source>
        <dbReference type="ARBA" id="ARBA00022490"/>
    </source>
</evidence>
<keyword evidence="8" id="KW-0106">Calcium</keyword>
<evidence type="ECO:0000256" key="4">
    <source>
        <dbReference type="ARBA" id="ARBA00022525"/>
    </source>
</evidence>
<evidence type="ECO:0000256" key="8">
    <source>
        <dbReference type="ARBA" id="ARBA00022837"/>
    </source>
</evidence>
<keyword evidence="15" id="KW-1185">Reference proteome</keyword>
<evidence type="ECO:0000256" key="6">
    <source>
        <dbReference type="ARBA" id="ARBA00022729"/>
    </source>
</evidence>
<dbReference type="Pfam" id="PF00008">
    <property type="entry name" value="EGF"/>
    <property type="match status" value="1"/>
</dbReference>